<name>A0A6I6AHA1_9PLAN</name>
<accession>A0A6I6AHA1</accession>
<dbReference type="AlphaFoldDB" id="A0A6I6AHA1"/>
<keyword evidence="7" id="KW-1185">Reference proteome</keyword>
<evidence type="ECO:0000256" key="3">
    <source>
        <dbReference type="ARBA" id="ARBA00023125"/>
    </source>
</evidence>
<evidence type="ECO:0000259" key="5">
    <source>
        <dbReference type="Pfam" id="PF04542"/>
    </source>
</evidence>
<proteinExistence type="predicted"/>
<gene>
    <name evidence="6" type="ORF">F1728_24380</name>
</gene>
<dbReference type="SUPFAM" id="SSF88946">
    <property type="entry name" value="Sigma2 domain of RNA polymerase sigma factors"/>
    <property type="match status" value="1"/>
</dbReference>
<feature type="domain" description="RNA polymerase sigma-70 region 2" evidence="5">
    <location>
        <begin position="35"/>
        <end position="100"/>
    </location>
</feature>
<keyword evidence="3" id="KW-0238">DNA-binding</keyword>
<dbReference type="InterPro" id="IPR013325">
    <property type="entry name" value="RNA_pol_sigma_r2"/>
</dbReference>
<evidence type="ECO:0000313" key="7">
    <source>
        <dbReference type="Proteomes" id="UP000427281"/>
    </source>
</evidence>
<dbReference type="EMBL" id="CP043930">
    <property type="protein sequence ID" value="QGQ25628.1"/>
    <property type="molecule type" value="Genomic_DNA"/>
</dbReference>
<dbReference type="GO" id="GO:0016987">
    <property type="term" value="F:sigma factor activity"/>
    <property type="evidence" value="ECO:0007669"/>
    <property type="project" value="UniProtKB-KW"/>
</dbReference>
<dbReference type="InterPro" id="IPR039425">
    <property type="entry name" value="RNA_pol_sigma-70-like"/>
</dbReference>
<evidence type="ECO:0000256" key="2">
    <source>
        <dbReference type="ARBA" id="ARBA00023082"/>
    </source>
</evidence>
<dbReference type="GO" id="GO:0006352">
    <property type="term" value="P:DNA-templated transcription initiation"/>
    <property type="evidence" value="ECO:0007669"/>
    <property type="project" value="InterPro"/>
</dbReference>
<sequence length="219" mass="25067">MEETGVTEFPETVDSLIVRLRDPSNRAAWDQFEELYRPVIFRIARAKGLQHADALDLVQQVLISVASAISNYEKQGSGVRFRNWLSRITRNAILKAFSRQPRDRATGGSGILDVLSELPDADPETDAMINLEYRRELFHRAAGYVRGEILEATWLAFEMSTLQQNSIERTADFLAVSTGSVYAARSRVMRQIRNTVIRLENSDFWEEINHEHEPNRESL</sequence>
<dbReference type="NCBIfam" id="TIGR02937">
    <property type="entry name" value="sigma70-ECF"/>
    <property type="match status" value="1"/>
</dbReference>
<reference evidence="6 7" key="1">
    <citation type="submission" date="2019-09" db="EMBL/GenBank/DDBJ databases">
        <title>Gimesia benthica sp. nov., a novel bacterium isolated from deep-sea water of the Northwest Indian Ocean.</title>
        <authorList>
            <person name="Dai X."/>
        </authorList>
    </citation>
    <scope>NUCLEOTIDE SEQUENCE [LARGE SCALE GENOMIC DNA]</scope>
    <source>
        <strain evidence="6 7">E7</strain>
    </source>
</reference>
<evidence type="ECO:0000313" key="6">
    <source>
        <dbReference type="EMBL" id="QGQ25628.1"/>
    </source>
</evidence>
<dbReference type="Gene3D" id="1.10.1740.10">
    <property type="match status" value="1"/>
</dbReference>
<dbReference type="InterPro" id="IPR014284">
    <property type="entry name" value="RNA_pol_sigma-70_dom"/>
</dbReference>
<dbReference type="GO" id="GO:0003677">
    <property type="term" value="F:DNA binding"/>
    <property type="evidence" value="ECO:0007669"/>
    <property type="project" value="UniProtKB-KW"/>
</dbReference>
<organism evidence="6 7">
    <name type="scientific">Gimesia benthica</name>
    <dbReference type="NCBI Taxonomy" id="2608982"/>
    <lineage>
        <taxon>Bacteria</taxon>
        <taxon>Pseudomonadati</taxon>
        <taxon>Planctomycetota</taxon>
        <taxon>Planctomycetia</taxon>
        <taxon>Planctomycetales</taxon>
        <taxon>Planctomycetaceae</taxon>
        <taxon>Gimesia</taxon>
    </lineage>
</organism>
<dbReference type="Proteomes" id="UP000427281">
    <property type="component" value="Chromosome"/>
</dbReference>
<dbReference type="InterPro" id="IPR007627">
    <property type="entry name" value="RNA_pol_sigma70_r2"/>
</dbReference>
<dbReference type="PANTHER" id="PTHR43133:SF8">
    <property type="entry name" value="RNA POLYMERASE SIGMA FACTOR HI_1459-RELATED"/>
    <property type="match status" value="1"/>
</dbReference>
<dbReference type="KEGG" id="gim:F1728_24380"/>
<dbReference type="PANTHER" id="PTHR43133">
    <property type="entry name" value="RNA POLYMERASE ECF-TYPE SIGMA FACTO"/>
    <property type="match status" value="1"/>
</dbReference>
<protein>
    <submittedName>
        <fullName evidence="6">Sigma-70 family RNA polymerase sigma factor</fullName>
    </submittedName>
</protein>
<keyword evidence="2" id="KW-0731">Sigma factor</keyword>
<keyword evidence="1" id="KW-0805">Transcription regulation</keyword>
<evidence type="ECO:0000256" key="4">
    <source>
        <dbReference type="ARBA" id="ARBA00023163"/>
    </source>
</evidence>
<keyword evidence="4" id="KW-0804">Transcription</keyword>
<dbReference type="Pfam" id="PF04542">
    <property type="entry name" value="Sigma70_r2"/>
    <property type="match status" value="1"/>
</dbReference>
<evidence type="ECO:0000256" key="1">
    <source>
        <dbReference type="ARBA" id="ARBA00023015"/>
    </source>
</evidence>